<dbReference type="CDD" id="cd00082">
    <property type="entry name" value="HisKA"/>
    <property type="match status" value="1"/>
</dbReference>
<dbReference type="EMBL" id="CP003642">
    <property type="protein sequence ID" value="AFZ22836.1"/>
    <property type="molecule type" value="Genomic_DNA"/>
</dbReference>
<dbReference type="Pfam" id="PF02518">
    <property type="entry name" value="HATPase_c"/>
    <property type="match status" value="1"/>
</dbReference>
<dbReference type="InterPro" id="IPR036097">
    <property type="entry name" value="HisK_dim/P_sf"/>
</dbReference>
<proteinExistence type="predicted"/>
<dbReference type="eggNOG" id="COG4191">
    <property type="taxonomic scope" value="Bacteria"/>
</dbReference>
<sequence length="920" mass="102788">MFPEIVSDLIDQIIVVGAEIQRSEQLLSQQADTEPLMIWMAGSDGVYHYFNAVWGEFTGQCLDTDRFVSALAEDNSNIWACCVHPEDRQRCEDRYHTAFAVHDSFQRQYRLRHQSGEYRWILDTAVPRFAADGSFLGYVGYLVDFTDVEIKEIPTQESEVRLRLALNRAQMGVWDWQITTGKFNLSQGTDALFGMNPGDFAGTYEAFLNCIHHEDRHSVTEAMHNSVVDGSNCDIDFRIVLGDCTVHWLQIQGNVLRNKNGKSVLMMGAVMSITKRKLTEAALEAANQNLKATVEKQAIELETALKQLQSEIKQRCQAEAQLCQKNSQLAAILQSLPDLYFRLDADGNVLDYQVGKTQNLSSESGVFQVQQILEFFPPAVRVRFQEAITQVLATKSSVSFDYTLPPPFAKGHIQASLSPLPEQQIIVLVRDHSESTQASAANFQAIAQREALINQIANQIRASLELNSILETAVQEIHKIFQIDRCAFVWYRQNTDLPYWEVVSEAKYPHLKTLLGFKPTNAEIGPIATKVLNKEIIQIDHVATELDPIARQFFSDLGFTAFMSLPIHTQCGEIGAFTCSYCSGFRPWQESEVELLQAVSVQLAIAIDQAKLYQQSRTAAITAEQKAQQLEVALVELSSTQAQLIQTEKMSSLGHLVAGVAHEINNPVNFIYGNISHASEYISDLLHLIELYQQHYVAVPEIQQEIEAIDLDFLSEDLPKILDSMNMGAERIRQIVLSLRNFSRLDEAGMKPVDIHEGIDNTLLLLQNRLKAKLGCPEIKVSKEYGNLPEVNCYAAQLNQVFMNLLVNAIDALEESSVKGEMTEKPKIRIRTLIQKGDCAERSAGGDRLIISIADNGPGMSAEVKNRLFDPFFTTKPVGKGTGIGLSISYQIVVEKHLGKLECISAPGEGAQFVVTIPLK</sequence>
<keyword evidence="5" id="KW-0418">Kinase</keyword>
<dbReference type="RefSeq" id="WP_015206093.1">
    <property type="nucleotide sequence ID" value="NC_019757.1"/>
</dbReference>
<dbReference type="Proteomes" id="UP000010475">
    <property type="component" value="Chromosome"/>
</dbReference>
<keyword evidence="3" id="KW-0597">Phosphoprotein</keyword>
<dbReference type="SMART" id="SM00065">
    <property type="entry name" value="GAF"/>
    <property type="match status" value="1"/>
</dbReference>
<dbReference type="InterPro" id="IPR013655">
    <property type="entry name" value="PAS_fold_3"/>
</dbReference>
<protein>
    <recommendedName>
        <fullName evidence="2">histidine kinase</fullName>
        <ecNumber evidence="2">2.7.13.3</ecNumber>
    </recommendedName>
</protein>
<dbReference type="SMART" id="SM00387">
    <property type="entry name" value="HATPase_c"/>
    <property type="match status" value="1"/>
</dbReference>
<dbReference type="NCBIfam" id="TIGR00229">
    <property type="entry name" value="sensory_box"/>
    <property type="match status" value="1"/>
</dbReference>
<organism evidence="11 12">
    <name type="scientific">Cylindrospermum stagnale PCC 7417</name>
    <dbReference type="NCBI Taxonomy" id="56107"/>
    <lineage>
        <taxon>Bacteria</taxon>
        <taxon>Bacillati</taxon>
        <taxon>Cyanobacteriota</taxon>
        <taxon>Cyanophyceae</taxon>
        <taxon>Nostocales</taxon>
        <taxon>Nostocaceae</taxon>
        <taxon>Cylindrospermum</taxon>
    </lineage>
</organism>
<dbReference type="GO" id="GO:0000155">
    <property type="term" value="F:phosphorelay sensor kinase activity"/>
    <property type="evidence" value="ECO:0007669"/>
    <property type="project" value="InterPro"/>
</dbReference>
<evidence type="ECO:0000256" key="7">
    <source>
        <dbReference type="SAM" id="Coils"/>
    </source>
</evidence>
<evidence type="ECO:0000256" key="4">
    <source>
        <dbReference type="ARBA" id="ARBA00022679"/>
    </source>
</evidence>
<keyword evidence="6" id="KW-0902">Two-component regulatory system</keyword>
<evidence type="ECO:0000259" key="9">
    <source>
        <dbReference type="PROSITE" id="PS50112"/>
    </source>
</evidence>
<dbReference type="SUPFAM" id="SSF47384">
    <property type="entry name" value="Homodimeric domain of signal transducing histidine kinase"/>
    <property type="match status" value="1"/>
</dbReference>
<dbReference type="PANTHER" id="PTHR43304">
    <property type="entry name" value="PHYTOCHROME-LIKE PROTEIN CPH1"/>
    <property type="match status" value="1"/>
</dbReference>
<dbReference type="Pfam" id="PF08447">
    <property type="entry name" value="PAS_3"/>
    <property type="match status" value="2"/>
</dbReference>
<dbReference type="InterPro" id="IPR000014">
    <property type="entry name" value="PAS"/>
</dbReference>
<dbReference type="InterPro" id="IPR003661">
    <property type="entry name" value="HisK_dim/P_dom"/>
</dbReference>
<dbReference type="SMART" id="SM00086">
    <property type="entry name" value="PAC"/>
    <property type="match status" value="2"/>
</dbReference>
<feature type="domain" description="Histidine kinase" evidence="8">
    <location>
        <begin position="659"/>
        <end position="920"/>
    </location>
</feature>
<keyword evidence="7" id="KW-0175">Coiled coil</keyword>
<evidence type="ECO:0000259" key="10">
    <source>
        <dbReference type="PROSITE" id="PS50113"/>
    </source>
</evidence>
<feature type="domain" description="PAS" evidence="9">
    <location>
        <begin position="158"/>
        <end position="230"/>
    </location>
</feature>
<keyword evidence="12" id="KW-1185">Reference proteome</keyword>
<dbReference type="STRING" id="56107.Cylst_0497"/>
<dbReference type="EC" id="2.7.13.3" evidence="2"/>
<dbReference type="InterPro" id="IPR001610">
    <property type="entry name" value="PAC"/>
</dbReference>
<evidence type="ECO:0000313" key="12">
    <source>
        <dbReference type="Proteomes" id="UP000010475"/>
    </source>
</evidence>
<evidence type="ECO:0000256" key="2">
    <source>
        <dbReference type="ARBA" id="ARBA00012438"/>
    </source>
</evidence>
<dbReference type="Gene3D" id="2.10.70.100">
    <property type="match status" value="1"/>
</dbReference>
<dbReference type="InterPro" id="IPR035965">
    <property type="entry name" value="PAS-like_dom_sf"/>
</dbReference>
<keyword evidence="4" id="KW-0808">Transferase</keyword>
<dbReference type="PATRIC" id="fig|56107.3.peg.553"/>
<dbReference type="InterPro" id="IPR036890">
    <property type="entry name" value="HATPase_C_sf"/>
</dbReference>
<reference evidence="11 12" key="1">
    <citation type="submission" date="2012-06" db="EMBL/GenBank/DDBJ databases">
        <title>Finished chromosome of genome of Cylindrospermum stagnale PCC 7417.</title>
        <authorList>
            <consortium name="US DOE Joint Genome Institute"/>
            <person name="Gugger M."/>
            <person name="Coursin T."/>
            <person name="Rippka R."/>
            <person name="Tandeau De Marsac N."/>
            <person name="Huntemann M."/>
            <person name="Wei C.-L."/>
            <person name="Han J."/>
            <person name="Detter J.C."/>
            <person name="Han C."/>
            <person name="Tapia R."/>
            <person name="Chen A."/>
            <person name="Kyrpides N."/>
            <person name="Mavromatis K."/>
            <person name="Markowitz V."/>
            <person name="Szeto E."/>
            <person name="Ivanova N."/>
            <person name="Pagani I."/>
            <person name="Pati A."/>
            <person name="Goodwin L."/>
            <person name="Nordberg H.P."/>
            <person name="Cantor M.N."/>
            <person name="Hua S.X."/>
            <person name="Woyke T."/>
            <person name="Kerfeld C.A."/>
        </authorList>
    </citation>
    <scope>NUCLEOTIDE SEQUENCE [LARGE SCALE GENOMIC DNA]</scope>
    <source>
        <strain evidence="11 12">PCC 7417</strain>
    </source>
</reference>
<dbReference type="InterPro" id="IPR004358">
    <property type="entry name" value="Sig_transdc_His_kin-like_C"/>
</dbReference>
<dbReference type="SUPFAM" id="SSF55874">
    <property type="entry name" value="ATPase domain of HSP90 chaperone/DNA topoisomerase II/histidine kinase"/>
    <property type="match status" value="1"/>
</dbReference>
<evidence type="ECO:0000256" key="3">
    <source>
        <dbReference type="ARBA" id="ARBA00022553"/>
    </source>
</evidence>
<dbReference type="CDD" id="cd00130">
    <property type="entry name" value="PAS"/>
    <property type="match status" value="3"/>
</dbReference>
<evidence type="ECO:0000256" key="5">
    <source>
        <dbReference type="ARBA" id="ARBA00022777"/>
    </source>
</evidence>
<dbReference type="Gene3D" id="3.30.450.20">
    <property type="entry name" value="PAS domain"/>
    <property type="match status" value="3"/>
</dbReference>
<gene>
    <name evidence="11" type="ORF">Cylst_0497</name>
</gene>
<dbReference type="SUPFAM" id="SSF55781">
    <property type="entry name" value="GAF domain-like"/>
    <property type="match status" value="1"/>
</dbReference>
<evidence type="ECO:0000313" key="11">
    <source>
        <dbReference type="EMBL" id="AFZ22836.1"/>
    </source>
</evidence>
<evidence type="ECO:0000259" key="8">
    <source>
        <dbReference type="PROSITE" id="PS50109"/>
    </source>
</evidence>
<dbReference type="PROSITE" id="PS50112">
    <property type="entry name" value="PAS"/>
    <property type="match status" value="1"/>
</dbReference>
<comment type="catalytic activity">
    <reaction evidence="1">
        <text>ATP + protein L-histidine = ADP + protein N-phospho-L-histidine.</text>
        <dbReference type="EC" id="2.7.13.3"/>
    </reaction>
</comment>
<dbReference type="InterPro" id="IPR013656">
    <property type="entry name" value="PAS_4"/>
</dbReference>
<dbReference type="PANTHER" id="PTHR43304:SF1">
    <property type="entry name" value="PAC DOMAIN-CONTAINING PROTEIN"/>
    <property type="match status" value="1"/>
</dbReference>
<name>K9WSS6_9NOST</name>
<feature type="domain" description="PAC" evidence="10">
    <location>
        <begin position="105"/>
        <end position="157"/>
    </location>
</feature>
<dbReference type="InterPro" id="IPR003018">
    <property type="entry name" value="GAF"/>
</dbReference>
<dbReference type="PRINTS" id="PR00344">
    <property type="entry name" value="BCTRLSENSOR"/>
</dbReference>
<dbReference type="HOGENOM" id="CLU_000445_114_39_3"/>
<dbReference type="InterPro" id="IPR000700">
    <property type="entry name" value="PAS-assoc_C"/>
</dbReference>
<dbReference type="KEGG" id="csg:Cylst_0497"/>
<dbReference type="PROSITE" id="PS50113">
    <property type="entry name" value="PAC"/>
    <property type="match status" value="2"/>
</dbReference>
<dbReference type="Gene3D" id="3.30.450.40">
    <property type="match status" value="1"/>
</dbReference>
<dbReference type="AlphaFoldDB" id="K9WSS6"/>
<evidence type="ECO:0000256" key="6">
    <source>
        <dbReference type="ARBA" id="ARBA00023012"/>
    </source>
</evidence>
<dbReference type="SUPFAM" id="SSF55785">
    <property type="entry name" value="PYP-like sensor domain (PAS domain)"/>
    <property type="match status" value="3"/>
</dbReference>
<feature type="coiled-coil region" evidence="7">
    <location>
        <begin position="276"/>
        <end position="311"/>
    </location>
</feature>
<dbReference type="SMART" id="SM00091">
    <property type="entry name" value="PAS"/>
    <property type="match status" value="2"/>
</dbReference>
<dbReference type="InterPro" id="IPR029016">
    <property type="entry name" value="GAF-like_dom_sf"/>
</dbReference>
<dbReference type="InterPro" id="IPR052162">
    <property type="entry name" value="Sensor_kinase/Photoreceptor"/>
</dbReference>
<evidence type="ECO:0000256" key="1">
    <source>
        <dbReference type="ARBA" id="ARBA00000085"/>
    </source>
</evidence>
<feature type="domain" description="PAC" evidence="10">
    <location>
        <begin position="233"/>
        <end position="285"/>
    </location>
</feature>
<dbReference type="PROSITE" id="PS50109">
    <property type="entry name" value="HIS_KIN"/>
    <property type="match status" value="1"/>
</dbReference>
<accession>K9WSS6</accession>
<dbReference type="InterPro" id="IPR003594">
    <property type="entry name" value="HATPase_dom"/>
</dbReference>
<dbReference type="Pfam" id="PF08448">
    <property type="entry name" value="PAS_4"/>
    <property type="match status" value="1"/>
</dbReference>
<dbReference type="InterPro" id="IPR005467">
    <property type="entry name" value="His_kinase_dom"/>
</dbReference>
<dbReference type="Gene3D" id="1.10.287.130">
    <property type="match status" value="1"/>
</dbReference>
<dbReference type="Pfam" id="PF01590">
    <property type="entry name" value="GAF"/>
    <property type="match status" value="1"/>
</dbReference>
<dbReference type="Gene3D" id="3.30.565.10">
    <property type="entry name" value="Histidine kinase-like ATPase, C-terminal domain"/>
    <property type="match status" value="1"/>
</dbReference>